<accession>A0A8K0G3H7</accession>
<evidence type="ECO:0000313" key="3">
    <source>
        <dbReference type="Proteomes" id="UP000801492"/>
    </source>
</evidence>
<dbReference type="Proteomes" id="UP000801492">
    <property type="component" value="Unassembled WGS sequence"/>
</dbReference>
<keyword evidence="3" id="KW-1185">Reference proteome</keyword>
<comment type="caution">
    <text evidence="2">The sequence shown here is derived from an EMBL/GenBank/DDBJ whole genome shotgun (WGS) entry which is preliminary data.</text>
</comment>
<sequence>MKKSVKTKRSDLIRYTIGTGGGEAAQEVLSEDELRVANIVGTTAITGDQSVPAPLIEFAFDDDGDMLSKLPNQNMQIIAKVEPNPSTSKAEETLTAEKKRKRPAVAAQRLTQSVTAMNNLAQQACVNQEELAAYHKRKLLLLEREVIAKEQLAQNVKKGFAPLVEAISKK</sequence>
<proteinExistence type="predicted"/>
<dbReference type="AlphaFoldDB" id="A0A8K0G3H7"/>
<dbReference type="EMBL" id="VTPC01054197">
    <property type="protein sequence ID" value="KAF2890355.1"/>
    <property type="molecule type" value="Genomic_DNA"/>
</dbReference>
<name>A0A8K0G3H7_IGNLU</name>
<feature type="region of interest" description="Disordered" evidence="1">
    <location>
        <begin position="82"/>
        <end position="101"/>
    </location>
</feature>
<evidence type="ECO:0000313" key="2">
    <source>
        <dbReference type="EMBL" id="KAF2890355.1"/>
    </source>
</evidence>
<reference evidence="2" key="1">
    <citation type="submission" date="2019-08" db="EMBL/GenBank/DDBJ databases">
        <title>The genome of the North American firefly Photinus pyralis.</title>
        <authorList>
            <consortium name="Photinus pyralis genome working group"/>
            <person name="Fallon T.R."/>
            <person name="Sander Lower S.E."/>
            <person name="Weng J.-K."/>
        </authorList>
    </citation>
    <scope>NUCLEOTIDE SEQUENCE</scope>
    <source>
        <strain evidence="2">TRF0915ILg1</strain>
        <tissue evidence="2">Whole body</tissue>
    </source>
</reference>
<gene>
    <name evidence="2" type="ORF">ILUMI_15817</name>
</gene>
<protein>
    <submittedName>
        <fullName evidence="2">Uncharacterized protein</fullName>
    </submittedName>
</protein>
<evidence type="ECO:0000256" key="1">
    <source>
        <dbReference type="SAM" id="MobiDB-lite"/>
    </source>
</evidence>
<organism evidence="2 3">
    <name type="scientific">Ignelater luminosus</name>
    <name type="common">Cucubano</name>
    <name type="synonym">Pyrophorus luminosus</name>
    <dbReference type="NCBI Taxonomy" id="2038154"/>
    <lineage>
        <taxon>Eukaryota</taxon>
        <taxon>Metazoa</taxon>
        <taxon>Ecdysozoa</taxon>
        <taxon>Arthropoda</taxon>
        <taxon>Hexapoda</taxon>
        <taxon>Insecta</taxon>
        <taxon>Pterygota</taxon>
        <taxon>Neoptera</taxon>
        <taxon>Endopterygota</taxon>
        <taxon>Coleoptera</taxon>
        <taxon>Polyphaga</taxon>
        <taxon>Elateriformia</taxon>
        <taxon>Elateroidea</taxon>
        <taxon>Elateridae</taxon>
        <taxon>Agrypninae</taxon>
        <taxon>Pyrophorini</taxon>
        <taxon>Ignelater</taxon>
    </lineage>
</organism>